<reference evidence="3 4" key="1">
    <citation type="journal article" date="2025" name="Microbiol. Resour. Announc.">
        <title>Draft genome sequences for Neonectria magnoliae and Neonectria punicea, canker pathogens of Liriodendron tulipifera and Acer saccharum in West Virginia.</title>
        <authorList>
            <person name="Petronek H.M."/>
            <person name="Kasson M.T."/>
            <person name="Metheny A.M."/>
            <person name="Stauder C.M."/>
            <person name="Lovett B."/>
            <person name="Lynch S.C."/>
            <person name="Garnas J.R."/>
            <person name="Kasson L.R."/>
            <person name="Stajich J.E."/>
        </authorList>
    </citation>
    <scope>NUCLEOTIDE SEQUENCE [LARGE SCALE GENOMIC DNA]</scope>
    <source>
        <strain evidence="3 4">NRRL 64653</strain>
    </source>
</reference>
<name>A0ABR1HHG8_9HYPO</name>
<organism evidence="3 4">
    <name type="scientific">Neonectria punicea</name>
    <dbReference type="NCBI Taxonomy" id="979145"/>
    <lineage>
        <taxon>Eukaryota</taxon>
        <taxon>Fungi</taxon>
        <taxon>Dikarya</taxon>
        <taxon>Ascomycota</taxon>
        <taxon>Pezizomycotina</taxon>
        <taxon>Sordariomycetes</taxon>
        <taxon>Hypocreomycetidae</taxon>
        <taxon>Hypocreales</taxon>
        <taxon>Nectriaceae</taxon>
        <taxon>Neonectria</taxon>
    </lineage>
</organism>
<dbReference type="PANTHER" id="PTHR46310:SF7">
    <property type="entry name" value="AMIDASE 1"/>
    <property type="match status" value="1"/>
</dbReference>
<dbReference type="Proteomes" id="UP001498476">
    <property type="component" value="Unassembled WGS sequence"/>
</dbReference>
<protein>
    <recommendedName>
        <fullName evidence="2">Amidase domain-containing protein</fullName>
    </recommendedName>
</protein>
<dbReference type="PANTHER" id="PTHR46310">
    <property type="entry name" value="AMIDASE 1"/>
    <property type="match status" value="1"/>
</dbReference>
<feature type="region of interest" description="Disordered" evidence="1">
    <location>
        <begin position="591"/>
        <end position="620"/>
    </location>
</feature>
<dbReference type="Gene3D" id="3.90.1300.10">
    <property type="entry name" value="Amidase signature (AS) domain"/>
    <property type="match status" value="1"/>
</dbReference>
<dbReference type="SUPFAM" id="SSF75304">
    <property type="entry name" value="Amidase signature (AS) enzymes"/>
    <property type="match status" value="1"/>
</dbReference>
<proteinExistence type="predicted"/>
<dbReference type="InterPro" id="IPR036928">
    <property type="entry name" value="AS_sf"/>
</dbReference>
<evidence type="ECO:0000259" key="2">
    <source>
        <dbReference type="Pfam" id="PF01425"/>
    </source>
</evidence>
<evidence type="ECO:0000313" key="4">
    <source>
        <dbReference type="Proteomes" id="UP001498476"/>
    </source>
</evidence>
<feature type="compositionally biased region" description="Polar residues" evidence="1">
    <location>
        <begin position="600"/>
        <end position="620"/>
    </location>
</feature>
<sequence length="620" mass="68838">MKPIFTCAVAGLQYLIHPQKLGSIQETINPDSIIPITLLTTDEVFGDLESLLHLLDEYDDVFTPEFGSVLVEKPGKGNGSNFVSLQDRSARQVYHLDDIAGLSDDFSELPSGPYFLHGPNLYQAWRLYDDDLEAFTFGVIPDDVNEPNGFQVLSALSSNGDYKSIAVPSRLYHPRPSLRKPLSGIRIAISDLFSLNGTRTTLSSRAWTSLYSAPSTTTTEYVQTLVDLGAIIVGKTKTSQLGTGAEWVDAQPPWSARGDGYQMLLGSSVGAAASLTGYDWLQQSIGSDDHGLAAKAGLYSMAPSPRSISLHGMKKTSNYTNERLFSRSLEDLLHMITTSLGISSPRVKLPKRIIYPVDLHPAVNSSQQAWMKQFISTLEKFIRVQVEEINIGETWAGDRPAEAHDEEMQTYMKDAPFHSWCYEYYHTFDDFRDGYSDKFHKRPFIEATAQFLWNVGEVVTADEYKEHVGRLNVYRKWFHEHIMALNSTPKAEAIMILPCGTSDIRHRDESTPPTTSEGVTPEYLAPILGAPHLAVPFAQQAYQSRISGRTEYQPVCVSLMGARGSESGMIQLVKQALEKAQWRTQVNTGRLTFPPENDSEGANNKNQLLTLQPQGLSGGL</sequence>
<evidence type="ECO:0000256" key="1">
    <source>
        <dbReference type="SAM" id="MobiDB-lite"/>
    </source>
</evidence>
<feature type="domain" description="Amidase" evidence="2">
    <location>
        <begin position="179"/>
        <end position="345"/>
    </location>
</feature>
<dbReference type="Pfam" id="PF01425">
    <property type="entry name" value="Amidase"/>
    <property type="match status" value="1"/>
</dbReference>
<dbReference type="InterPro" id="IPR023631">
    <property type="entry name" value="Amidase_dom"/>
</dbReference>
<comment type="caution">
    <text evidence="3">The sequence shown here is derived from an EMBL/GenBank/DDBJ whole genome shotgun (WGS) entry which is preliminary data.</text>
</comment>
<accession>A0ABR1HHG8</accession>
<evidence type="ECO:0000313" key="3">
    <source>
        <dbReference type="EMBL" id="KAK7420198.1"/>
    </source>
</evidence>
<gene>
    <name evidence="3" type="ORF">QQX98_002851</name>
</gene>
<keyword evidence="4" id="KW-1185">Reference proteome</keyword>
<dbReference type="EMBL" id="JAZAVJ010000031">
    <property type="protein sequence ID" value="KAK7420198.1"/>
    <property type="molecule type" value="Genomic_DNA"/>
</dbReference>